<organism evidence="1">
    <name type="scientific">bioreactor metagenome</name>
    <dbReference type="NCBI Taxonomy" id="1076179"/>
    <lineage>
        <taxon>unclassified sequences</taxon>
        <taxon>metagenomes</taxon>
        <taxon>ecological metagenomes</taxon>
    </lineage>
</organism>
<dbReference type="GO" id="GO:0006508">
    <property type="term" value="P:proteolysis"/>
    <property type="evidence" value="ECO:0007669"/>
    <property type="project" value="UniProtKB-KW"/>
</dbReference>
<dbReference type="PROSITE" id="PS50005">
    <property type="entry name" value="TPR"/>
    <property type="match status" value="4"/>
</dbReference>
<accession>A0A644Y4B6</accession>
<dbReference type="Pfam" id="PF13432">
    <property type="entry name" value="TPR_16"/>
    <property type="match status" value="3"/>
</dbReference>
<dbReference type="InterPro" id="IPR011990">
    <property type="entry name" value="TPR-like_helical_dom_sf"/>
</dbReference>
<dbReference type="AlphaFoldDB" id="A0A644Y4B6"/>
<dbReference type="PANTHER" id="PTHR12558">
    <property type="entry name" value="CELL DIVISION CYCLE 16,23,27"/>
    <property type="match status" value="1"/>
</dbReference>
<gene>
    <name evidence="1" type="primary">bepA_41</name>
    <name evidence="1" type="ORF">SDC9_67827</name>
</gene>
<name>A0A644Y4B6_9ZZZZ</name>
<dbReference type="Gene3D" id="1.25.40.10">
    <property type="entry name" value="Tetratricopeptide repeat domain"/>
    <property type="match status" value="2"/>
</dbReference>
<sequence>MSRKLPYTPEDDSSEIVKRYEAFLSNRGVSGYFDVEEMESIVDYYLRKGRTRDSSKALEFGFRLHPNSTALMSKRAKIYLATGDTKKAFNILESLSEQGDYEVILLKIDALIRLERNKEAHALCEKLIESEKSDVDNVCLDIAYIFLAQFDTVSAYKYLRIGEIFNPSNEELLFELAFCYEQIEETEKAIATYNKIIRKDPYAAEAWFNLGQIYFTRQDFQQALEAYDYARVIRPDDSLSCLQKAHTHFQLQQYPEALEEYRAYEAMAAENWQTYLFIGECYERMEQYTDAIVYYQKSLDENEENFEALTGIAICMLEQELFSESIPLLERAIKLNENAPDAWVYLAEALTGIDDTAGALIAYLNSINLDANQPDTLMAIGNIFMEQAEFELALKYYKEALQCDEHHELENIHLFMAVAYHHTGDYIASQESLKKATNENLDALKLFLELCPE</sequence>
<dbReference type="EMBL" id="VSSQ01003579">
    <property type="protein sequence ID" value="MPM21383.1"/>
    <property type="molecule type" value="Genomic_DNA"/>
</dbReference>
<dbReference type="InterPro" id="IPR019734">
    <property type="entry name" value="TPR_rpt"/>
</dbReference>
<proteinExistence type="predicted"/>
<dbReference type="PROSITE" id="PS50293">
    <property type="entry name" value="TPR_REGION"/>
    <property type="match status" value="1"/>
</dbReference>
<keyword evidence="1" id="KW-0378">Hydrolase</keyword>
<protein>
    <submittedName>
        <fullName evidence="1">Beta-barrel assembly-enhancing protease</fullName>
        <ecNumber evidence="1">3.4.-.-</ecNumber>
    </submittedName>
</protein>
<dbReference type="GO" id="GO:0008233">
    <property type="term" value="F:peptidase activity"/>
    <property type="evidence" value="ECO:0007669"/>
    <property type="project" value="UniProtKB-KW"/>
</dbReference>
<keyword evidence="1" id="KW-0645">Protease</keyword>
<dbReference type="PANTHER" id="PTHR12558:SF13">
    <property type="entry name" value="CELL DIVISION CYCLE PROTEIN 27 HOMOLOG"/>
    <property type="match status" value="1"/>
</dbReference>
<comment type="caution">
    <text evidence="1">The sequence shown here is derived from an EMBL/GenBank/DDBJ whole genome shotgun (WGS) entry which is preliminary data.</text>
</comment>
<evidence type="ECO:0000313" key="1">
    <source>
        <dbReference type="EMBL" id="MPM21383.1"/>
    </source>
</evidence>
<dbReference type="SMART" id="SM00028">
    <property type="entry name" value="TPR"/>
    <property type="match status" value="8"/>
</dbReference>
<reference evidence="1" key="1">
    <citation type="submission" date="2019-08" db="EMBL/GenBank/DDBJ databases">
        <authorList>
            <person name="Kucharzyk K."/>
            <person name="Murdoch R.W."/>
            <person name="Higgins S."/>
            <person name="Loffler F."/>
        </authorList>
    </citation>
    <scope>NUCLEOTIDE SEQUENCE</scope>
</reference>
<dbReference type="EC" id="3.4.-.-" evidence="1"/>
<dbReference type="Pfam" id="PF13181">
    <property type="entry name" value="TPR_8"/>
    <property type="match status" value="1"/>
</dbReference>
<dbReference type="SUPFAM" id="SSF48452">
    <property type="entry name" value="TPR-like"/>
    <property type="match status" value="1"/>
</dbReference>